<evidence type="ECO:0000313" key="2">
    <source>
        <dbReference type="EMBL" id="KAG1805110.1"/>
    </source>
</evidence>
<reference evidence="1" key="1">
    <citation type="journal article" date="2020" name="New Phytol.">
        <title>Comparative genomics reveals dynamic genome evolution in host specialist ectomycorrhizal fungi.</title>
        <authorList>
            <person name="Lofgren L.A."/>
            <person name="Nguyen N.H."/>
            <person name="Vilgalys R."/>
            <person name="Ruytinx J."/>
            <person name="Liao H.L."/>
            <person name="Branco S."/>
            <person name="Kuo A."/>
            <person name="LaButti K."/>
            <person name="Lipzen A."/>
            <person name="Andreopoulos W."/>
            <person name="Pangilinan J."/>
            <person name="Riley R."/>
            <person name="Hundley H."/>
            <person name="Na H."/>
            <person name="Barry K."/>
            <person name="Grigoriev I.V."/>
            <person name="Stajich J.E."/>
            <person name="Kennedy P.G."/>
        </authorList>
    </citation>
    <scope>NUCLEOTIDE SEQUENCE</scope>
    <source>
        <strain evidence="1">S12</strain>
    </source>
</reference>
<sequence>MVPALYKSIATQPHNSIFALRDANESIRINPSLTGYIAKGIALYGKRQFQDATKVFDLAFRSADGVASTTHLLFLIKACCSFIAHSALHYESQAIALFNANKHDEAMLRVQELVTDFPDTDLLACRVVETYLRVQLGTLALSSWSRKLEAVNHFTSAVKASVFFSKSPIHRMYGDFTVLFGWDLESLWLTAHKQLCRALMRAGKIGEAFTTFQSTMEACDEATRSSLCAWFAERLQYATSCPWRHSPLREQSLLRFEMQKYFVRLLDITFNA</sequence>
<protein>
    <submittedName>
        <fullName evidence="1">Uncharacterized protein</fullName>
    </submittedName>
</protein>
<dbReference type="GeneID" id="64599445"/>
<accession>A0A9P7J6K8</accession>
<dbReference type="InterPro" id="IPR011990">
    <property type="entry name" value="TPR-like_helical_dom_sf"/>
</dbReference>
<dbReference type="Gene3D" id="1.25.40.10">
    <property type="entry name" value="Tetratricopeptide repeat domain"/>
    <property type="match status" value="1"/>
</dbReference>
<evidence type="ECO:0000313" key="3">
    <source>
        <dbReference type="Proteomes" id="UP000719766"/>
    </source>
</evidence>
<dbReference type="OrthoDB" id="2686798at2759"/>
<keyword evidence="3" id="KW-1185">Reference proteome</keyword>
<dbReference type="EMBL" id="JABBWE010000003">
    <property type="protein sequence ID" value="KAG1805110.1"/>
    <property type="molecule type" value="Genomic_DNA"/>
</dbReference>
<proteinExistence type="predicted"/>
<dbReference type="Proteomes" id="UP000719766">
    <property type="component" value="Unassembled WGS sequence"/>
</dbReference>
<dbReference type="AlphaFoldDB" id="A0A9P7J6K8"/>
<comment type="caution">
    <text evidence="1">The sequence shown here is derived from an EMBL/GenBank/DDBJ whole genome shotgun (WGS) entry which is preliminary data.</text>
</comment>
<evidence type="ECO:0000313" key="1">
    <source>
        <dbReference type="EMBL" id="KAG1805108.1"/>
    </source>
</evidence>
<dbReference type="SUPFAM" id="SSF48452">
    <property type="entry name" value="TPR-like"/>
    <property type="match status" value="1"/>
</dbReference>
<name>A0A9P7J6K8_9AGAM</name>
<organism evidence="1 3">
    <name type="scientific">Suillus plorans</name>
    <dbReference type="NCBI Taxonomy" id="116603"/>
    <lineage>
        <taxon>Eukaryota</taxon>
        <taxon>Fungi</taxon>
        <taxon>Dikarya</taxon>
        <taxon>Basidiomycota</taxon>
        <taxon>Agaricomycotina</taxon>
        <taxon>Agaricomycetes</taxon>
        <taxon>Agaricomycetidae</taxon>
        <taxon>Boletales</taxon>
        <taxon>Suillineae</taxon>
        <taxon>Suillaceae</taxon>
        <taxon>Suillus</taxon>
    </lineage>
</organism>
<dbReference type="RefSeq" id="XP_041166723.1">
    <property type="nucleotide sequence ID" value="XM_041305681.1"/>
</dbReference>
<dbReference type="EMBL" id="JABBWE010000003">
    <property type="protein sequence ID" value="KAG1805108.1"/>
    <property type="molecule type" value="Genomic_DNA"/>
</dbReference>
<gene>
    <name evidence="1" type="ORF">HD556DRAFT_1437271</name>
    <name evidence="2" type="ORF">HD556DRAFT_1437273</name>
</gene>